<dbReference type="Proteomes" id="UP001375240">
    <property type="component" value="Unassembled WGS sequence"/>
</dbReference>
<dbReference type="SUPFAM" id="SSF51658">
    <property type="entry name" value="Xylose isomerase-like"/>
    <property type="match status" value="1"/>
</dbReference>
<dbReference type="InterPro" id="IPR050312">
    <property type="entry name" value="IolE/XylAMocC-like"/>
</dbReference>
<evidence type="ECO:0000259" key="1">
    <source>
        <dbReference type="Pfam" id="PF01261"/>
    </source>
</evidence>
<comment type="caution">
    <text evidence="2">The sequence shown here is derived from an EMBL/GenBank/DDBJ whole genome shotgun (WGS) entry which is preliminary data.</text>
</comment>
<dbReference type="EMBL" id="JAVHNQ010000013">
    <property type="protein sequence ID" value="KAK6333989.1"/>
    <property type="molecule type" value="Genomic_DNA"/>
</dbReference>
<gene>
    <name evidence="2" type="ORF">TWF696_002500</name>
</gene>
<dbReference type="PANTHER" id="PTHR12110:SF21">
    <property type="entry name" value="XYLOSE ISOMERASE-LIKE TIM BARREL DOMAIN-CONTAINING PROTEIN"/>
    <property type="match status" value="1"/>
</dbReference>
<evidence type="ECO:0000313" key="2">
    <source>
        <dbReference type="EMBL" id="KAK6333989.1"/>
    </source>
</evidence>
<reference evidence="2 3" key="1">
    <citation type="submission" date="2019-10" db="EMBL/GenBank/DDBJ databases">
        <authorList>
            <person name="Palmer J.M."/>
        </authorList>
    </citation>
    <scope>NUCLEOTIDE SEQUENCE [LARGE SCALE GENOMIC DNA]</scope>
    <source>
        <strain evidence="2 3">TWF696</strain>
    </source>
</reference>
<dbReference type="Gene3D" id="3.20.20.150">
    <property type="entry name" value="Divalent-metal-dependent TIM barrel enzymes"/>
    <property type="match status" value="1"/>
</dbReference>
<name>A0AAV9U4H0_9PEZI</name>
<feature type="domain" description="Xylose isomerase-like TIM barrel" evidence="1">
    <location>
        <begin position="25"/>
        <end position="328"/>
    </location>
</feature>
<dbReference type="PANTHER" id="PTHR12110">
    <property type="entry name" value="HYDROXYPYRUVATE ISOMERASE"/>
    <property type="match status" value="1"/>
</dbReference>
<dbReference type="Pfam" id="PF01261">
    <property type="entry name" value="AP_endonuc_2"/>
    <property type="match status" value="1"/>
</dbReference>
<sequence>MTYKLAIPTRSLGHASANHSLVNKLDAAKGYGYQGVEICFEDLLSVANEQPSSPAQFCPNPSLKWIDVAAVKVKGMCEEKGIEIVCLQLFHQYEGLVNALDREVRFLELVNWIQIARILGTRMIIIPAASLPADETTKDLEVIANYFRQAADAGLMHCPHIHIAYESQCSATYIDRWEFCWDVVRKVDRHNFGMCLDTFHMAACIFADPTIPSGCLTNGATAVELSMQRLVKAMEANCEKIFHVQIGDARLPDEPIVPGSPDYDPEQWPRTVWSENYRLFYREEGRGAYLPIMKISDTIFNHVGYEGWVSLEIFNRVMNCENASVPEELARRGAVSWQKLIDDMGWWVPPANLGVASAVC</sequence>
<keyword evidence="3" id="KW-1185">Reference proteome</keyword>
<dbReference type="AlphaFoldDB" id="A0AAV9U4H0"/>
<dbReference type="InterPro" id="IPR036237">
    <property type="entry name" value="Xyl_isomerase-like_sf"/>
</dbReference>
<dbReference type="InterPro" id="IPR013022">
    <property type="entry name" value="Xyl_isomerase-like_TIM-brl"/>
</dbReference>
<proteinExistence type="predicted"/>
<evidence type="ECO:0000313" key="3">
    <source>
        <dbReference type="Proteomes" id="UP001375240"/>
    </source>
</evidence>
<protein>
    <recommendedName>
        <fullName evidence="1">Xylose isomerase-like TIM barrel domain-containing protein</fullName>
    </recommendedName>
</protein>
<accession>A0AAV9U4H0</accession>
<organism evidence="2 3">
    <name type="scientific">Orbilia brochopaga</name>
    <dbReference type="NCBI Taxonomy" id="3140254"/>
    <lineage>
        <taxon>Eukaryota</taxon>
        <taxon>Fungi</taxon>
        <taxon>Dikarya</taxon>
        <taxon>Ascomycota</taxon>
        <taxon>Pezizomycotina</taxon>
        <taxon>Orbiliomycetes</taxon>
        <taxon>Orbiliales</taxon>
        <taxon>Orbiliaceae</taxon>
        <taxon>Orbilia</taxon>
    </lineage>
</organism>